<evidence type="ECO:0000313" key="2">
    <source>
        <dbReference type="EMBL" id="GGL48760.1"/>
    </source>
</evidence>
<dbReference type="EMBL" id="BMMZ01000001">
    <property type="protein sequence ID" value="GGL48760.1"/>
    <property type="molecule type" value="Genomic_DNA"/>
</dbReference>
<keyword evidence="3" id="KW-1185">Reference proteome</keyword>
<dbReference type="RefSeq" id="WP_229669605.1">
    <property type="nucleotide sequence ID" value="NZ_BMMZ01000001.1"/>
</dbReference>
<name>A0A917S1K8_9ACTN</name>
<keyword evidence="1" id="KW-0472">Membrane</keyword>
<accession>A0A917S1K8</accession>
<reference evidence="2" key="2">
    <citation type="submission" date="2020-09" db="EMBL/GenBank/DDBJ databases">
        <authorList>
            <person name="Sun Q."/>
            <person name="Zhou Y."/>
        </authorList>
    </citation>
    <scope>NUCLEOTIDE SEQUENCE</scope>
    <source>
        <strain evidence="2">CGMCC 4.7306</strain>
    </source>
</reference>
<dbReference type="Pfam" id="PF19607">
    <property type="entry name" value="DUF6112"/>
    <property type="match status" value="1"/>
</dbReference>
<reference evidence="2" key="1">
    <citation type="journal article" date="2014" name="Int. J. Syst. Evol. Microbiol.">
        <title>Complete genome sequence of Corynebacterium casei LMG S-19264T (=DSM 44701T), isolated from a smear-ripened cheese.</title>
        <authorList>
            <consortium name="US DOE Joint Genome Institute (JGI-PGF)"/>
            <person name="Walter F."/>
            <person name="Albersmeier A."/>
            <person name="Kalinowski J."/>
            <person name="Ruckert C."/>
        </authorList>
    </citation>
    <scope>NUCLEOTIDE SEQUENCE</scope>
    <source>
        <strain evidence="2">CGMCC 4.7306</strain>
    </source>
</reference>
<evidence type="ECO:0000313" key="3">
    <source>
        <dbReference type="Proteomes" id="UP000613840"/>
    </source>
</evidence>
<keyword evidence="1" id="KW-1133">Transmembrane helix</keyword>
<feature type="transmembrane region" description="Helical" evidence="1">
    <location>
        <begin position="77"/>
        <end position="100"/>
    </location>
</feature>
<feature type="transmembrane region" description="Helical" evidence="1">
    <location>
        <begin position="37"/>
        <end position="65"/>
    </location>
</feature>
<protein>
    <recommendedName>
        <fullName evidence="4">Integral membrane protein</fullName>
    </recommendedName>
</protein>
<organism evidence="2 3">
    <name type="scientific">Microlunatus endophyticus</name>
    <dbReference type="NCBI Taxonomy" id="1716077"/>
    <lineage>
        <taxon>Bacteria</taxon>
        <taxon>Bacillati</taxon>
        <taxon>Actinomycetota</taxon>
        <taxon>Actinomycetes</taxon>
        <taxon>Propionibacteriales</taxon>
        <taxon>Propionibacteriaceae</taxon>
        <taxon>Microlunatus</taxon>
    </lineage>
</organism>
<keyword evidence="1" id="KW-0812">Transmembrane</keyword>
<evidence type="ECO:0000256" key="1">
    <source>
        <dbReference type="SAM" id="Phobius"/>
    </source>
</evidence>
<dbReference type="InterPro" id="IPR046094">
    <property type="entry name" value="DUF6112"/>
</dbReference>
<gene>
    <name evidence="2" type="ORF">GCM10011575_03430</name>
</gene>
<dbReference type="Proteomes" id="UP000613840">
    <property type="component" value="Unassembled WGS sequence"/>
</dbReference>
<comment type="caution">
    <text evidence="2">The sequence shown here is derived from an EMBL/GenBank/DDBJ whole genome shotgun (WGS) entry which is preliminary data.</text>
</comment>
<dbReference type="AlphaFoldDB" id="A0A917S1K8"/>
<evidence type="ECO:0008006" key="4">
    <source>
        <dbReference type="Google" id="ProtNLM"/>
    </source>
</evidence>
<sequence>MAHLTGVVTLIAPHTLLAAGVYPNFNGVGGAGQLKTVIGALMTIVLIVAVLMMVVCAATWAVASAHGNYQTATKARTGLLVAIGAAALDGGGIAWINFLLGVGPTL</sequence>
<proteinExistence type="predicted"/>